<dbReference type="STRING" id="697303.Thewi_0536"/>
<feature type="transmembrane region" description="Helical" evidence="1">
    <location>
        <begin position="56"/>
        <end position="81"/>
    </location>
</feature>
<dbReference type="KEGG" id="twi:Thewi_0536"/>
<feature type="transmembrane region" description="Helical" evidence="1">
    <location>
        <begin position="251"/>
        <end position="269"/>
    </location>
</feature>
<dbReference type="HOGENOM" id="CLU_051476_0_0_9"/>
<feature type="transmembrane region" description="Helical" evidence="1">
    <location>
        <begin position="140"/>
        <end position="163"/>
    </location>
</feature>
<dbReference type="Proteomes" id="UP000008276">
    <property type="component" value="Chromosome"/>
</dbReference>
<feature type="transmembrane region" description="Helical" evidence="1">
    <location>
        <begin position="320"/>
        <end position="340"/>
    </location>
</feature>
<accession>G2MQU6</accession>
<reference evidence="2 3" key="1">
    <citation type="submission" date="2011-08" db="EMBL/GenBank/DDBJ databases">
        <title>Complete sequence of Thermoanaerobacter wiegelii Rt8.B1.</title>
        <authorList>
            <consortium name="US DOE Joint Genome Institute"/>
            <person name="Lucas S."/>
            <person name="Han J."/>
            <person name="Lapidus A."/>
            <person name="Cheng J.-F."/>
            <person name="Goodwin L."/>
            <person name="Pitluck S."/>
            <person name="Peters L."/>
            <person name="Mikhailova N."/>
            <person name="Zeytun A."/>
            <person name="Daligault H."/>
            <person name="Detter J.C."/>
            <person name="Han C."/>
            <person name="Tapia R."/>
            <person name="Land M."/>
            <person name="Hauser L."/>
            <person name="Kyrpides N."/>
            <person name="Ivanova N."/>
            <person name="Pagani I."/>
            <person name="Hemme C."/>
            <person name="Woyke T."/>
        </authorList>
    </citation>
    <scope>NUCLEOTIDE SEQUENCE [LARGE SCALE GENOMIC DNA]</scope>
    <source>
        <strain evidence="2 3">Rt8.B1</strain>
    </source>
</reference>
<keyword evidence="1" id="KW-1133">Transmembrane helix</keyword>
<feature type="transmembrane region" description="Helical" evidence="1">
    <location>
        <begin position="290"/>
        <end position="308"/>
    </location>
</feature>
<dbReference type="EMBL" id="CP002991">
    <property type="protein sequence ID" value="AEM77995.1"/>
    <property type="molecule type" value="Genomic_DNA"/>
</dbReference>
<feature type="transmembrane region" description="Helical" evidence="1">
    <location>
        <begin position="347"/>
        <end position="364"/>
    </location>
</feature>
<dbReference type="eggNOG" id="COG3069">
    <property type="taxonomic scope" value="Bacteria"/>
</dbReference>
<evidence type="ECO:0000313" key="3">
    <source>
        <dbReference type="Proteomes" id="UP000008276"/>
    </source>
</evidence>
<keyword evidence="3" id="KW-1185">Reference proteome</keyword>
<organism evidence="2 3">
    <name type="scientific">Thermoanaerobacter wiegelii Rt8.B1</name>
    <dbReference type="NCBI Taxonomy" id="697303"/>
    <lineage>
        <taxon>Bacteria</taxon>
        <taxon>Bacillati</taxon>
        <taxon>Bacillota</taxon>
        <taxon>Clostridia</taxon>
        <taxon>Thermoanaerobacterales</taxon>
        <taxon>Thermoanaerobacteraceae</taxon>
        <taxon>Thermoanaerobacter</taxon>
    </lineage>
</organism>
<gene>
    <name evidence="2" type="ORF">Thewi_0536</name>
</gene>
<feature type="transmembrane region" description="Helical" evidence="1">
    <location>
        <begin position="25"/>
        <end position="44"/>
    </location>
</feature>
<sequence length="428" mass="45646">MQAVLILVLFLAIAGLMITRKLPTLIALPILAIGIAVIAGVPLKMVDPKTKVDTGLLAYVIDGGAIKLAAAYAAVMFGAWLGQIMNQTGISKAIVKTAAELGGDRPFIITILVAVAIALLFTTVGGLGAVIMIGSITIPILMSVGVAPMTAIAVFLFGMAIGLELNMGNWAFYITATGVTLEQVRNFALILMVLTAITTLIFVIIEFKRQGLRFAWAEKNIQEVEQKVNFLALLTPIVPILFVLVFKWSIISSFIVGIVYSIITTQKSIKNALSITTKTAYDGIADAAPAILLMIGIGMVLNAVMHPMVAKSLEPVLKNIIPTSHISYIIFFSLLAPLALYRGPLNLWGLGSGIAGLIIGLKLLPPTAVMGALLSTERIQAIGDPTNTHNVWLSNYVGVDVNKLLLKLLPYIWLLAIAGVITASIMFF</sequence>
<dbReference type="RefSeq" id="WP_014062343.1">
    <property type="nucleotide sequence ID" value="NC_015958.1"/>
</dbReference>
<protein>
    <submittedName>
        <fullName evidence="2">Citrate transporter</fullName>
    </submittedName>
</protein>
<feature type="transmembrane region" description="Helical" evidence="1">
    <location>
        <begin position="187"/>
        <end position="207"/>
    </location>
</feature>
<evidence type="ECO:0000313" key="2">
    <source>
        <dbReference type="EMBL" id="AEM77995.1"/>
    </source>
</evidence>
<proteinExistence type="predicted"/>
<name>G2MQU6_9THEO</name>
<dbReference type="AlphaFoldDB" id="G2MQU6"/>
<feature type="transmembrane region" description="Helical" evidence="1">
    <location>
        <begin position="408"/>
        <end position="427"/>
    </location>
</feature>
<feature type="transmembrane region" description="Helical" evidence="1">
    <location>
        <begin position="107"/>
        <end position="133"/>
    </location>
</feature>
<keyword evidence="1" id="KW-0472">Membrane</keyword>
<evidence type="ECO:0000256" key="1">
    <source>
        <dbReference type="SAM" id="Phobius"/>
    </source>
</evidence>
<keyword evidence="1" id="KW-0812">Transmembrane</keyword>